<dbReference type="RefSeq" id="WP_354023108.1">
    <property type="nucleotide sequence ID" value="NZ_JBEPSJ010000001.1"/>
</dbReference>
<keyword evidence="3" id="KW-1185">Reference proteome</keyword>
<dbReference type="EMBL" id="JBEPSJ010000001">
    <property type="protein sequence ID" value="MET4580901.1"/>
    <property type="molecule type" value="Genomic_DNA"/>
</dbReference>
<feature type="compositionally biased region" description="Low complexity" evidence="1">
    <location>
        <begin position="24"/>
        <end position="45"/>
    </location>
</feature>
<dbReference type="Proteomes" id="UP001549257">
    <property type="component" value="Unassembled WGS sequence"/>
</dbReference>
<evidence type="ECO:0000256" key="1">
    <source>
        <dbReference type="SAM" id="MobiDB-lite"/>
    </source>
</evidence>
<organism evidence="2 3">
    <name type="scientific">Conyzicola nivalis</name>
    <dbReference type="NCBI Taxonomy" id="1477021"/>
    <lineage>
        <taxon>Bacteria</taxon>
        <taxon>Bacillati</taxon>
        <taxon>Actinomycetota</taxon>
        <taxon>Actinomycetes</taxon>
        <taxon>Micrococcales</taxon>
        <taxon>Microbacteriaceae</taxon>
        <taxon>Conyzicola</taxon>
    </lineage>
</organism>
<name>A0ABV2QIN1_9MICO</name>
<evidence type="ECO:0000313" key="3">
    <source>
        <dbReference type="Proteomes" id="UP001549257"/>
    </source>
</evidence>
<sequence length="279" mass="29254">MSPTPVNPARNSDARTTRVSQVATSTHVSTPHVTTPRVSTPRVSTARPRTRDGLARPKTGEVRVRIGALGLSSLGIQAAGLVSAVGPDAGGFAAGDRVSYRTTLSEAAPVQGTGRLAVPPASVNTTVVPERELIGFPKDVSLEAAAAYLPLGLMARTIVKQLHSVGRGNRVLVAADETGADAFVTAWVLDLGATVVDDAASADVVVTAADYLAARRWRYANGQAQIASADVFAEVRRGIFDDIEVTNYPIADAQRARDDFEQRVSPAPIVLLPEAREAA</sequence>
<gene>
    <name evidence="2" type="ORF">ABIE21_000391</name>
</gene>
<proteinExistence type="predicted"/>
<accession>A0ABV2QIN1</accession>
<dbReference type="InterPro" id="IPR011032">
    <property type="entry name" value="GroES-like_sf"/>
</dbReference>
<protein>
    <submittedName>
        <fullName evidence="2">NADPH:quinone reductase-like Zn-dependent oxidoreductase</fullName>
    </submittedName>
</protein>
<comment type="caution">
    <text evidence="2">The sequence shown here is derived from an EMBL/GenBank/DDBJ whole genome shotgun (WGS) entry which is preliminary data.</text>
</comment>
<evidence type="ECO:0000313" key="2">
    <source>
        <dbReference type="EMBL" id="MET4580901.1"/>
    </source>
</evidence>
<reference evidence="2 3" key="1">
    <citation type="submission" date="2024-06" db="EMBL/GenBank/DDBJ databases">
        <title>Sorghum-associated microbial communities from plants grown in Nebraska, USA.</title>
        <authorList>
            <person name="Schachtman D."/>
        </authorList>
    </citation>
    <scope>NUCLEOTIDE SEQUENCE [LARGE SCALE GENOMIC DNA]</scope>
    <source>
        <strain evidence="2 3">2857</strain>
    </source>
</reference>
<dbReference type="Gene3D" id="3.90.180.10">
    <property type="entry name" value="Medium-chain alcohol dehydrogenases, catalytic domain"/>
    <property type="match status" value="1"/>
</dbReference>
<feature type="region of interest" description="Disordered" evidence="1">
    <location>
        <begin position="1"/>
        <end position="54"/>
    </location>
</feature>
<dbReference type="SUPFAM" id="SSF50129">
    <property type="entry name" value="GroES-like"/>
    <property type="match status" value="1"/>
</dbReference>